<dbReference type="EMBL" id="FUYV01000024">
    <property type="protein sequence ID" value="SKC23955.1"/>
    <property type="molecule type" value="Genomic_DNA"/>
</dbReference>
<evidence type="ECO:0000313" key="2">
    <source>
        <dbReference type="Proteomes" id="UP000191055"/>
    </source>
</evidence>
<protein>
    <submittedName>
        <fullName evidence="1">Uncharacterized protein</fullName>
    </submittedName>
</protein>
<gene>
    <name evidence="1" type="ORF">SAMN03080601_03242</name>
</gene>
<evidence type="ECO:0000313" key="1">
    <source>
        <dbReference type="EMBL" id="SKC23955.1"/>
    </source>
</evidence>
<dbReference type="OrthoDB" id="9775382at2"/>
<dbReference type="Proteomes" id="UP000191055">
    <property type="component" value="Unassembled WGS sequence"/>
</dbReference>
<dbReference type="KEGG" id="asx:CDL62_14125"/>
<reference evidence="2" key="1">
    <citation type="submission" date="2017-02" db="EMBL/GenBank/DDBJ databases">
        <authorList>
            <person name="Varghese N."/>
            <person name="Submissions S."/>
        </authorList>
    </citation>
    <scope>NUCLEOTIDE SEQUENCE [LARGE SCALE GENOMIC DNA]</scope>
    <source>
        <strain evidence="2">DSM 24412</strain>
    </source>
</reference>
<proteinExistence type="predicted"/>
<sequence>MKLIRSFLLLGAGFIFSLNVSYAQKDVTRFLEMGIEDATVLSEAYLKPYGEMLGTSLNGGWYTSARVHRVAGFNLTFNVNMVNVPSSGKSFDLNNLDGSWRLQDENVSVAPTIAGKMTDRPVLMYGPENAEQSFEMPNGTGFDRFPLPLVQVGVGLPYRTELSARFIPSISAGDAGKVNLWGFGVRHSVKEYIPVIKHMPLINSSVLVGYTRFGSDVSVSQFEGGSNQSLDITSGALTTRFLLGVNIPFISIYTGMGYSSTNSDFDLKGDYGPVLGNDPISLSYKTNGFDFNAGMRLRLGVIAFHGDYTVGDYSMLTFGVGLSMR</sequence>
<name>A0A1T5HTE9_9BACT</name>
<organism evidence="1 2">
    <name type="scientific">Alkalitalea saponilacus</name>
    <dbReference type="NCBI Taxonomy" id="889453"/>
    <lineage>
        <taxon>Bacteria</taxon>
        <taxon>Pseudomonadati</taxon>
        <taxon>Bacteroidota</taxon>
        <taxon>Bacteroidia</taxon>
        <taxon>Marinilabiliales</taxon>
        <taxon>Marinilabiliaceae</taxon>
        <taxon>Alkalitalea</taxon>
    </lineage>
</organism>
<accession>A0A1T5HTE9</accession>
<dbReference type="Pfam" id="PF20230">
    <property type="entry name" value="DUF6588"/>
    <property type="match status" value="1"/>
</dbReference>
<keyword evidence="2" id="KW-1185">Reference proteome</keyword>
<dbReference type="InterPro" id="IPR046495">
    <property type="entry name" value="DUF6588"/>
</dbReference>
<dbReference type="AlphaFoldDB" id="A0A1T5HTE9"/>
<dbReference type="STRING" id="889453.SAMN03080601_03242"/>
<dbReference type="RefSeq" id="WP_079558906.1">
    <property type="nucleotide sequence ID" value="NZ_CP021904.1"/>
</dbReference>